<dbReference type="Gene3D" id="1.10.60.20">
    <property type="entry name" value="Ribosomal protein S17e-like"/>
    <property type="match status" value="1"/>
</dbReference>
<sequence length="84" mass="9906">MVFSCEAIRSRQHRFAEVYTHKSVEKNTDKTVKKSSRQVIERYYSKMTLDCHTNKIVEEYCRDQYKEAHPNNMMAGDRGIATSQ</sequence>
<evidence type="ECO:0000313" key="5">
    <source>
        <dbReference type="Proteomes" id="UP000657918"/>
    </source>
</evidence>
<dbReference type="GO" id="GO:0005840">
    <property type="term" value="C:ribosome"/>
    <property type="evidence" value="ECO:0007669"/>
    <property type="project" value="UniProtKB-KW"/>
</dbReference>
<dbReference type="InterPro" id="IPR001210">
    <property type="entry name" value="Ribosomal_eS17"/>
</dbReference>
<gene>
    <name evidence="4" type="ORF">SADUNF_Sadunf06G0094200</name>
</gene>
<comment type="similarity">
    <text evidence="1">Belongs to the eukaryotic ribosomal protein eS17 family.</text>
</comment>
<dbReference type="GO" id="GO:0003735">
    <property type="term" value="F:structural constituent of ribosome"/>
    <property type="evidence" value="ECO:0007669"/>
    <property type="project" value="InterPro"/>
</dbReference>
<dbReference type="GO" id="GO:1990904">
    <property type="term" value="C:ribonucleoprotein complex"/>
    <property type="evidence" value="ECO:0007669"/>
    <property type="project" value="UniProtKB-KW"/>
</dbReference>
<protein>
    <submittedName>
        <fullName evidence="4">Uncharacterized protein</fullName>
    </submittedName>
</protein>
<dbReference type="GO" id="GO:0006412">
    <property type="term" value="P:translation"/>
    <property type="evidence" value="ECO:0007669"/>
    <property type="project" value="InterPro"/>
</dbReference>
<comment type="caution">
    <text evidence="4">The sequence shown here is derived from an EMBL/GenBank/DDBJ whole genome shotgun (WGS) entry which is preliminary data.</text>
</comment>
<dbReference type="Proteomes" id="UP000657918">
    <property type="component" value="Unassembled WGS sequence"/>
</dbReference>
<organism evidence="4 5">
    <name type="scientific">Salix dunnii</name>
    <dbReference type="NCBI Taxonomy" id="1413687"/>
    <lineage>
        <taxon>Eukaryota</taxon>
        <taxon>Viridiplantae</taxon>
        <taxon>Streptophyta</taxon>
        <taxon>Embryophyta</taxon>
        <taxon>Tracheophyta</taxon>
        <taxon>Spermatophyta</taxon>
        <taxon>Magnoliopsida</taxon>
        <taxon>eudicotyledons</taxon>
        <taxon>Gunneridae</taxon>
        <taxon>Pentapetalae</taxon>
        <taxon>rosids</taxon>
        <taxon>fabids</taxon>
        <taxon>Malpighiales</taxon>
        <taxon>Salicaceae</taxon>
        <taxon>Saliceae</taxon>
        <taxon>Salix</taxon>
    </lineage>
</organism>
<reference evidence="4 5" key="1">
    <citation type="submission" date="2020-10" db="EMBL/GenBank/DDBJ databases">
        <title>Plant Genome Project.</title>
        <authorList>
            <person name="Zhang R.-G."/>
        </authorList>
    </citation>
    <scope>NUCLEOTIDE SEQUENCE [LARGE SCALE GENOMIC DNA]</scope>
    <source>
        <strain evidence="4">FAFU-HL-1</strain>
        <tissue evidence="4">Leaf</tissue>
    </source>
</reference>
<dbReference type="Pfam" id="PF00833">
    <property type="entry name" value="Ribosomal_S17e"/>
    <property type="match status" value="1"/>
</dbReference>
<keyword evidence="2" id="KW-0689">Ribosomal protein</keyword>
<name>A0A835K1N5_9ROSI</name>
<evidence type="ECO:0000256" key="3">
    <source>
        <dbReference type="ARBA" id="ARBA00023274"/>
    </source>
</evidence>
<evidence type="ECO:0000256" key="1">
    <source>
        <dbReference type="ARBA" id="ARBA00010444"/>
    </source>
</evidence>
<evidence type="ECO:0000313" key="4">
    <source>
        <dbReference type="EMBL" id="KAF9680178.1"/>
    </source>
</evidence>
<dbReference type="InterPro" id="IPR036401">
    <property type="entry name" value="Ribosomal_eS17_sf"/>
</dbReference>
<dbReference type="EMBL" id="JADGMS010000006">
    <property type="protein sequence ID" value="KAF9680178.1"/>
    <property type="molecule type" value="Genomic_DNA"/>
</dbReference>
<proteinExistence type="inferred from homology"/>
<keyword evidence="5" id="KW-1185">Reference proteome</keyword>
<keyword evidence="3" id="KW-0687">Ribonucleoprotein</keyword>
<dbReference type="OrthoDB" id="1727351at2759"/>
<evidence type="ECO:0000256" key="2">
    <source>
        <dbReference type="ARBA" id="ARBA00022980"/>
    </source>
</evidence>
<accession>A0A835K1N5</accession>
<dbReference type="SUPFAM" id="SSF116820">
    <property type="entry name" value="Rps17e-like"/>
    <property type="match status" value="1"/>
</dbReference>
<dbReference type="AlphaFoldDB" id="A0A835K1N5"/>